<dbReference type="AlphaFoldDB" id="A0A3P6URV4"/>
<evidence type="ECO:0000313" key="2">
    <source>
        <dbReference type="EMBL" id="VDK81024.1"/>
    </source>
</evidence>
<keyword evidence="1" id="KW-0812">Transmembrane</keyword>
<proteinExistence type="predicted"/>
<keyword evidence="1" id="KW-0472">Membrane</keyword>
<gene>
    <name evidence="2" type="ORF">DILT_LOCUS3178</name>
</gene>
<evidence type="ECO:0000256" key="1">
    <source>
        <dbReference type="SAM" id="Phobius"/>
    </source>
</evidence>
<feature type="transmembrane region" description="Helical" evidence="1">
    <location>
        <begin position="93"/>
        <end position="115"/>
    </location>
</feature>
<keyword evidence="3" id="KW-1185">Reference proteome</keyword>
<name>A0A3P6URV4_DIBLA</name>
<feature type="transmembrane region" description="Helical" evidence="1">
    <location>
        <begin position="204"/>
        <end position="223"/>
    </location>
</feature>
<sequence length="263" mass="30156">MASEPHPAFYHSKKHVWDFPITTPPFSEEAKWRLQIKTFCFGSFDQLWKLWYAFFLFSSTCCLVWLGIRRYVEFKAQAYNPRFGEGWNYEFPLNFQIVCLVLVVGLFPLLIYAAFARVGHAANDCITLGKDCVHLHTLLAQSPVLRFSPNDIEPSSNGATSSSAERLRSQLPSVSLTELDFESFIISDTEEGCCAFLRRQLRPFAGLIHVIIAFALFVPIAVLQAEQIKNEAIDPSTLLYDHYLIYYMLKVQHETVQHVVAEY</sequence>
<dbReference type="Proteomes" id="UP000281553">
    <property type="component" value="Unassembled WGS sequence"/>
</dbReference>
<keyword evidence="1" id="KW-1133">Transmembrane helix</keyword>
<accession>A0A3P6URV4</accession>
<organism evidence="2 3">
    <name type="scientific">Dibothriocephalus latus</name>
    <name type="common">Fish tapeworm</name>
    <name type="synonym">Diphyllobothrium latum</name>
    <dbReference type="NCBI Taxonomy" id="60516"/>
    <lineage>
        <taxon>Eukaryota</taxon>
        <taxon>Metazoa</taxon>
        <taxon>Spiralia</taxon>
        <taxon>Lophotrochozoa</taxon>
        <taxon>Platyhelminthes</taxon>
        <taxon>Cestoda</taxon>
        <taxon>Eucestoda</taxon>
        <taxon>Diphyllobothriidea</taxon>
        <taxon>Diphyllobothriidae</taxon>
        <taxon>Dibothriocephalus</taxon>
    </lineage>
</organism>
<dbReference type="PANTHER" id="PTHR21579">
    <property type="entry name" value="PROTEIN TINCAR"/>
    <property type="match status" value="1"/>
</dbReference>
<dbReference type="InterPro" id="IPR053291">
    <property type="entry name" value="Ommatidial_diff-associated"/>
</dbReference>
<reference evidence="2 3" key="1">
    <citation type="submission" date="2018-11" db="EMBL/GenBank/DDBJ databases">
        <authorList>
            <consortium name="Pathogen Informatics"/>
        </authorList>
    </citation>
    <scope>NUCLEOTIDE SEQUENCE [LARGE SCALE GENOMIC DNA]</scope>
</reference>
<protein>
    <submittedName>
        <fullName evidence="2">Uncharacterized protein</fullName>
    </submittedName>
</protein>
<dbReference type="EMBL" id="UYRU01043260">
    <property type="protein sequence ID" value="VDK81024.1"/>
    <property type="molecule type" value="Genomic_DNA"/>
</dbReference>
<dbReference type="OrthoDB" id="10033661at2759"/>
<dbReference type="PANTHER" id="PTHR21579:SF20">
    <property type="entry name" value="PROTEIN TINCAR"/>
    <property type="match status" value="1"/>
</dbReference>
<evidence type="ECO:0000313" key="3">
    <source>
        <dbReference type="Proteomes" id="UP000281553"/>
    </source>
</evidence>
<feature type="transmembrane region" description="Helical" evidence="1">
    <location>
        <begin position="51"/>
        <end position="72"/>
    </location>
</feature>